<dbReference type="InterPro" id="IPR017482">
    <property type="entry name" value="Lambda-type_endonuclease"/>
</dbReference>
<dbReference type="GO" id="GO:0004519">
    <property type="term" value="F:endonuclease activity"/>
    <property type="evidence" value="ECO:0007669"/>
    <property type="project" value="UniProtKB-KW"/>
</dbReference>
<protein>
    <submittedName>
        <fullName evidence="2">Phage_rel_nuc, putative phage-type endonuclease</fullName>
    </submittedName>
</protein>
<dbReference type="InterPro" id="IPR019080">
    <property type="entry name" value="YqaJ_viral_recombinase"/>
</dbReference>
<dbReference type="EMBL" id="LR798233">
    <property type="protein sequence ID" value="CAB5212811.1"/>
    <property type="molecule type" value="Genomic_DNA"/>
</dbReference>
<evidence type="ECO:0000313" key="2">
    <source>
        <dbReference type="EMBL" id="CAB5212811.1"/>
    </source>
</evidence>
<evidence type="ECO:0000259" key="1">
    <source>
        <dbReference type="Pfam" id="PF09588"/>
    </source>
</evidence>
<sequence>MQNPQQTEQWLNDRRGNVGASRIADIMAKTKSGYSASRANYMAALIVERVTGASQENYTNAAMQWGTDNEPKARDMYQFMTDNVVELTGFVPHPCIKGAGASPDGLVNDDGLVEIKCPNTATHLDALLGTSIDTKYLYQMQFQMACTGRKYCDFVSFDPRLPVELQIKIQRVEYDVELVGKIETEVIIFLSEMAEKLEQLNKLRG</sequence>
<dbReference type="SUPFAM" id="SSF52980">
    <property type="entry name" value="Restriction endonuclease-like"/>
    <property type="match status" value="1"/>
</dbReference>
<dbReference type="NCBIfam" id="TIGR03033">
    <property type="entry name" value="phage_rel_nuc"/>
    <property type="match status" value="1"/>
</dbReference>
<name>A0A6J7WJG1_9CAUD</name>
<dbReference type="InterPro" id="IPR051703">
    <property type="entry name" value="NF-kappa-B_Signaling_Reg"/>
</dbReference>
<dbReference type="CDD" id="cd22343">
    <property type="entry name" value="PDDEXK_lambda_exonuclease-like"/>
    <property type="match status" value="1"/>
</dbReference>
<proteinExistence type="predicted"/>
<dbReference type="InterPro" id="IPR011335">
    <property type="entry name" value="Restrct_endonuc-II-like"/>
</dbReference>
<gene>
    <name evidence="2" type="ORF">UFOVP191_25</name>
</gene>
<dbReference type="Pfam" id="PF09588">
    <property type="entry name" value="YqaJ"/>
    <property type="match status" value="1"/>
</dbReference>
<keyword evidence="2" id="KW-0540">Nuclease</keyword>
<accession>A0A6J7WJG1</accession>
<dbReference type="PANTHER" id="PTHR46609:SF6">
    <property type="entry name" value="EXONUCLEASE, PHAGE-TYPE_RECB, C-TERMINAL DOMAIN-CONTAINING PROTEIN-RELATED"/>
    <property type="match status" value="1"/>
</dbReference>
<organism evidence="2">
    <name type="scientific">uncultured Caudovirales phage</name>
    <dbReference type="NCBI Taxonomy" id="2100421"/>
    <lineage>
        <taxon>Viruses</taxon>
        <taxon>Duplodnaviria</taxon>
        <taxon>Heunggongvirae</taxon>
        <taxon>Uroviricota</taxon>
        <taxon>Caudoviricetes</taxon>
        <taxon>Peduoviridae</taxon>
        <taxon>Maltschvirus</taxon>
        <taxon>Maltschvirus maltsch</taxon>
    </lineage>
</organism>
<keyword evidence="2" id="KW-0378">Hydrolase</keyword>
<dbReference type="PANTHER" id="PTHR46609">
    <property type="entry name" value="EXONUCLEASE, PHAGE-TYPE/RECB, C-TERMINAL DOMAIN-CONTAINING PROTEIN"/>
    <property type="match status" value="1"/>
</dbReference>
<dbReference type="Gene3D" id="3.90.320.10">
    <property type="match status" value="1"/>
</dbReference>
<reference evidence="2" key="1">
    <citation type="submission" date="2020-05" db="EMBL/GenBank/DDBJ databases">
        <authorList>
            <person name="Chiriac C."/>
            <person name="Salcher M."/>
            <person name="Ghai R."/>
            <person name="Kavagutti S V."/>
        </authorList>
    </citation>
    <scope>NUCLEOTIDE SEQUENCE</scope>
</reference>
<feature type="domain" description="YqaJ viral recombinase" evidence="1">
    <location>
        <begin position="9"/>
        <end position="149"/>
    </location>
</feature>
<dbReference type="InterPro" id="IPR011604">
    <property type="entry name" value="PDDEXK-like_dom_sf"/>
</dbReference>
<keyword evidence="2" id="KW-0255">Endonuclease</keyword>